<dbReference type="RefSeq" id="WP_267610685.1">
    <property type="nucleotide sequence ID" value="NZ_JAOVZQ010000001.1"/>
</dbReference>
<protein>
    <submittedName>
        <fullName evidence="5">Helix-turn-helix domain-containing protein</fullName>
    </submittedName>
</protein>
<dbReference type="InterPro" id="IPR009057">
    <property type="entry name" value="Homeodomain-like_sf"/>
</dbReference>
<dbReference type="EMBL" id="JAOVZQ010000001">
    <property type="protein sequence ID" value="MCY0092712.1"/>
    <property type="molecule type" value="Genomic_DNA"/>
</dbReference>
<organism evidence="5 6">
    <name type="scientific">Hoeflea ulvae</name>
    <dbReference type="NCBI Taxonomy" id="2983764"/>
    <lineage>
        <taxon>Bacteria</taxon>
        <taxon>Pseudomonadati</taxon>
        <taxon>Pseudomonadota</taxon>
        <taxon>Alphaproteobacteria</taxon>
        <taxon>Hyphomicrobiales</taxon>
        <taxon>Rhizobiaceae</taxon>
        <taxon>Hoeflea</taxon>
    </lineage>
</organism>
<dbReference type="InterPro" id="IPR018062">
    <property type="entry name" value="HTH_AraC-typ_CS"/>
</dbReference>
<dbReference type="InterPro" id="IPR002818">
    <property type="entry name" value="DJ-1/PfpI"/>
</dbReference>
<dbReference type="InterPro" id="IPR052158">
    <property type="entry name" value="INH-QAR"/>
</dbReference>
<accession>A0ABT3YA89</accession>
<dbReference type="Proteomes" id="UP001081283">
    <property type="component" value="Unassembled WGS sequence"/>
</dbReference>
<dbReference type="SUPFAM" id="SSF46689">
    <property type="entry name" value="Homeodomain-like"/>
    <property type="match status" value="2"/>
</dbReference>
<comment type="caution">
    <text evidence="5">The sequence shown here is derived from an EMBL/GenBank/DDBJ whole genome shotgun (WGS) entry which is preliminary data.</text>
</comment>
<dbReference type="SUPFAM" id="SSF52317">
    <property type="entry name" value="Class I glutamine amidotransferase-like"/>
    <property type="match status" value="1"/>
</dbReference>
<evidence type="ECO:0000259" key="4">
    <source>
        <dbReference type="PROSITE" id="PS01124"/>
    </source>
</evidence>
<dbReference type="Pfam" id="PF12833">
    <property type="entry name" value="HTH_18"/>
    <property type="match status" value="1"/>
</dbReference>
<feature type="domain" description="HTH araC/xylS-type" evidence="4">
    <location>
        <begin position="227"/>
        <end position="325"/>
    </location>
</feature>
<evidence type="ECO:0000256" key="1">
    <source>
        <dbReference type="ARBA" id="ARBA00023015"/>
    </source>
</evidence>
<dbReference type="Pfam" id="PF01965">
    <property type="entry name" value="DJ-1_PfpI"/>
    <property type="match status" value="1"/>
</dbReference>
<evidence type="ECO:0000313" key="5">
    <source>
        <dbReference type="EMBL" id="MCY0092712.1"/>
    </source>
</evidence>
<dbReference type="PROSITE" id="PS01124">
    <property type="entry name" value="HTH_ARAC_FAMILY_2"/>
    <property type="match status" value="1"/>
</dbReference>
<gene>
    <name evidence="5" type="ORF">OEG82_01435</name>
</gene>
<dbReference type="Gene3D" id="1.10.10.60">
    <property type="entry name" value="Homeodomain-like"/>
    <property type="match status" value="1"/>
</dbReference>
<reference evidence="5" key="1">
    <citation type="submission" date="2022-10" db="EMBL/GenBank/DDBJ databases">
        <title>Hoeflea sp. J2-29, isolated from marine algae.</title>
        <authorList>
            <person name="Kristyanto S."/>
            <person name="Kim J.M."/>
            <person name="Jeon C.O."/>
        </authorList>
    </citation>
    <scope>NUCLEOTIDE SEQUENCE</scope>
    <source>
        <strain evidence="5">J2-29</strain>
    </source>
</reference>
<dbReference type="SMART" id="SM00342">
    <property type="entry name" value="HTH_ARAC"/>
    <property type="match status" value="1"/>
</dbReference>
<keyword evidence="6" id="KW-1185">Reference proteome</keyword>
<keyword evidence="3" id="KW-0804">Transcription</keyword>
<dbReference type="PANTHER" id="PTHR43130">
    <property type="entry name" value="ARAC-FAMILY TRANSCRIPTIONAL REGULATOR"/>
    <property type="match status" value="1"/>
</dbReference>
<dbReference type="Gene3D" id="3.40.50.880">
    <property type="match status" value="1"/>
</dbReference>
<dbReference type="InterPro" id="IPR029062">
    <property type="entry name" value="Class_I_gatase-like"/>
</dbReference>
<dbReference type="InterPro" id="IPR018060">
    <property type="entry name" value="HTH_AraC"/>
</dbReference>
<evidence type="ECO:0000256" key="2">
    <source>
        <dbReference type="ARBA" id="ARBA00023125"/>
    </source>
</evidence>
<dbReference type="PROSITE" id="PS00041">
    <property type="entry name" value="HTH_ARAC_FAMILY_1"/>
    <property type="match status" value="1"/>
</dbReference>
<sequence>MNIERISAVPRRVVMLIYPQVASSDVCGPLEPFGLANFLTGRRLYDPVTASVDGASVPVAGGFLKLDPTCGCTDLPGRMDLLLIAGGPGCFAAAQDETLLSWVRKLEPRCVNMGSVCTGSAVLLASGVAEGHRIATHWLEAMRMDADPDVPTEVDRDAIFVQSGKFWTSAGMLAGIDMALALIEKDHGRQLALDIARFMVMVLRRQSGQSQFSSQLMAEATEDPRIRRVQLHIWENPAADLSLDVLAAQAAMSKRSLGRRFTEITRNTISHYIEDVRLSMARRLLEGSDQSIQAVAINAGFGTTATLRRVFARRLGVSPGTYRTSFGADRPLASGSSAIEDGLRMDLENIVNGKSVW</sequence>
<keyword evidence="2" id="KW-0238">DNA-binding</keyword>
<keyword evidence="1" id="KW-0805">Transcription regulation</keyword>
<evidence type="ECO:0000313" key="6">
    <source>
        <dbReference type="Proteomes" id="UP001081283"/>
    </source>
</evidence>
<name>A0ABT3YA89_9HYPH</name>
<dbReference type="PANTHER" id="PTHR43130:SF3">
    <property type="entry name" value="HTH-TYPE TRANSCRIPTIONAL REGULATOR RV1931C"/>
    <property type="match status" value="1"/>
</dbReference>
<proteinExistence type="predicted"/>
<evidence type="ECO:0000256" key="3">
    <source>
        <dbReference type="ARBA" id="ARBA00023163"/>
    </source>
</evidence>